<dbReference type="PANTHER" id="PTHR35190:SF2">
    <property type="entry name" value="PROTEIN DCD1B"/>
    <property type="match status" value="1"/>
</dbReference>
<accession>A0ABU1EQN5</accession>
<sequence>MNNRFLLILFLFASLASCGVKKAMQQRPDISGIEKIDTTRFQHSETFYSLGKNKLYQNKQGIWELYLEGDALERGVANGNLTRELIHHQEIAFMNKLQEMVPSENYRGFLKSVVSWFNRKMYLHVPEEYKQEIYGVSRYGLERYDEFAPGYVRMLYFHGAHDIGHALQDLMLVGCTSFAAWDSKTEDGELLLGRNFDFYAGDEFGEQKIAAFVNPDSGNKFMMYTWGGMIGAVSGMNEKGITVTINAGKSKMPFMAKTPISLLAREILQYASTTTEAIEIARKREVFVSESIMVGSGDEKKAILIEVSPANFGVYEVENSDQLICSNHFQSEPYLDDKRNLKAIEESHSKYRYDRMSELVSETEKLDPEKAVSILRNTEGIKEDKIGYGNEKAINQLLAHHGIIFKPEKRKVWVSSNPYQMGEFVAYDLDEVFKKFENGLVSNSVADDELNIPESEFLQTDSFRKYEEFRKLEIEVNEQFSKEEIVEKEKAERLVQLNPDFWEAWFLAGKIFYQHEDYKNAIIHFKQARRREVTTVPDLELLNKMIKKSYRKL</sequence>
<dbReference type="NCBIfam" id="NF040521">
    <property type="entry name" value="C45_proenzyme"/>
    <property type="match status" value="1"/>
</dbReference>
<dbReference type="Pfam" id="PF03417">
    <property type="entry name" value="AAT"/>
    <property type="match status" value="1"/>
</dbReference>
<feature type="signal peptide" evidence="1">
    <location>
        <begin position="1"/>
        <end position="22"/>
    </location>
</feature>
<dbReference type="PROSITE" id="PS51257">
    <property type="entry name" value="PROKAR_LIPOPROTEIN"/>
    <property type="match status" value="1"/>
</dbReference>
<dbReference type="RefSeq" id="WP_309561199.1">
    <property type="nucleotide sequence ID" value="NZ_JAVJIU010000002.1"/>
</dbReference>
<dbReference type="Gene3D" id="3.60.60.10">
    <property type="entry name" value="Penicillin V Acylase, Chain A"/>
    <property type="match status" value="1"/>
</dbReference>
<dbReference type="SUPFAM" id="SSF48452">
    <property type="entry name" value="TPR-like"/>
    <property type="match status" value="1"/>
</dbReference>
<comment type="caution">
    <text evidence="3">The sequence shown here is derived from an EMBL/GenBank/DDBJ whole genome shotgun (WGS) entry which is preliminary data.</text>
</comment>
<dbReference type="InterPro" id="IPR005079">
    <property type="entry name" value="Peptidase_C45_hydrolase"/>
</dbReference>
<gene>
    <name evidence="3" type="ORF">RE431_06725</name>
</gene>
<reference evidence="4" key="1">
    <citation type="submission" date="2023-07" db="EMBL/GenBank/DDBJ databases">
        <title>Christiangramia sp. SM2212., a novel bacterium of the family Flavobacteriaceae isolated from the sea sediment.</title>
        <authorList>
            <person name="Wang J."/>
            <person name="Zhang X."/>
        </authorList>
    </citation>
    <scope>NUCLEOTIDE SEQUENCE [LARGE SCALE GENOMIC DNA]</scope>
    <source>
        <strain evidence="4">SM2212</strain>
    </source>
</reference>
<dbReference type="Proteomes" id="UP001257234">
    <property type="component" value="Unassembled WGS sequence"/>
</dbReference>
<evidence type="ECO:0000313" key="4">
    <source>
        <dbReference type="Proteomes" id="UP001257234"/>
    </source>
</evidence>
<keyword evidence="4" id="KW-1185">Reference proteome</keyword>
<organism evidence="3 4">
    <name type="scientific">Christiangramia sediminicola</name>
    <dbReference type="NCBI Taxonomy" id="3073267"/>
    <lineage>
        <taxon>Bacteria</taxon>
        <taxon>Pseudomonadati</taxon>
        <taxon>Bacteroidota</taxon>
        <taxon>Flavobacteriia</taxon>
        <taxon>Flavobacteriales</taxon>
        <taxon>Flavobacteriaceae</taxon>
        <taxon>Christiangramia</taxon>
    </lineage>
</organism>
<feature type="domain" description="Peptidase C45 hydrolase" evidence="2">
    <location>
        <begin position="185"/>
        <end position="415"/>
    </location>
</feature>
<dbReference type="EMBL" id="JAVJIU010000002">
    <property type="protein sequence ID" value="MDR5590327.1"/>
    <property type="molecule type" value="Genomic_DNA"/>
</dbReference>
<evidence type="ECO:0000256" key="1">
    <source>
        <dbReference type="SAM" id="SignalP"/>
    </source>
</evidence>
<dbReference type="PANTHER" id="PTHR35190">
    <property type="entry name" value="PROTEIN DCD1B"/>
    <property type="match status" value="1"/>
</dbReference>
<evidence type="ECO:0000313" key="3">
    <source>
        <dbReference type="EMBL" id="MDR5590327.1"/>
    </source>
</evidence>
<dbReference type="InterPro" id="IPR047794">
    <property type="entry name" value="C45_proenzyme-like"/>
</dbReference>
<protein>
    <submittedName>
        <fullName evidence="3">C45 family peptidase</fullName>
    </submittedName>
</protein>
<dbReference type="InterPro" id="IPR011990">
    <property type="entry name" value="TPR-like_helical_dom_sf"/>
</dbReference>
<evidence type="ECO:0000259" key="2">
    <source>
        <dbReference type="Pfam" id="PF03417"/>
    </source>
</evidence>
<feature type="chain" id="PRO_5046824774" evidence="1">
    <location>
        <begin position="23"/>
        <end position="553"/>
    </location>
</feature>
<dbReference type="Gene3D" id="1.25.40.10">
    <property type="entry name" value="Tetratricopeptide repeat domain"/>
    <property type="match status" value="1"/>
</dbReference>
<dbReference type="InterPro" id="IPR047803">
    <property type="entry name" value="DCD1A/B-like"/>
</dbReference>
<name>A0ABU1EQN5_9FLAO</name>
<keyword evidence="1" id="KW-0732">Signal</keyword>
<proteinExistence type="predicted"/>